<protein>
    <submittedName>
        <fullName evidence="2">Uncharacterized protein</fullName>
    </submittedName>
</protein>
<keyword evidence="1" id="KW-1133">Transmembrane helix</keyword>
<gene>
    <name evidence="2" type="ORF">OCV69_14975</name>
</gene>
<organism evidence="2 3">
    <name type="scientific">Alitiscatomonas aceti</name>
    <dbReference type="NCBI Taxonomy" id="2981724"/>
    <lineage>
        <taxon>Bacteria</taxon>
        <taxon>Bacillati</taxon>
        <taxon>Bacillota</taxon>
        <taxon>Clostridia</taxon>
        <taxon>Lachnospirales</taxon>
        <taxon>Lachnospiraceae</taxon>
        <taxon>Alitiscatomonas</taxon>
    </lineage>
</organism>
<proteinExistence type="predicted"/>
<evidence type="ECO:0000313" key="3">
    <source>
        <dbReference type="Proteomes" id="UP001652395"/>
    </source>
</evidence>
<accession>A0ABT2V2U3</accession>
<evidence type="ECO:0000313" key="2">
    <source>
        <dbReference type="EMBL" id="MCU6801213.1"/>
    </source>
</evidence>
<evidence type="ECO:0000256" key="1">
    <source>
        <dbReference type="SAM" id="Phobius"/>
    </source>
</evidence>
<keyword evidence="1" id="KW-0472">Membrane</keyword>
<comment type="caution">
    <text evidence="2">The sequence shown here is derived from an EMBL/GenBank/DDBJ whole genome shotgun (WGS) entry which is preliminary data.</text>
</comment>
<sequence length="178" mass="20948">MKERGKYIFERSYPYIFSFIVCVFSYRREFIDKDQAGLQEILSSALTVASLIIGFIGAVLPIIIAMKSESKYVREVFLKDKSHLFTKYVRATVILGFTLISTTFILYFDSRLGDLKIYVMYTWLYSLITFLLSTYRCISIILKLMFSDTGEERENFYKQNATKSLQEQKLENENRMEE</sequence>
<name>A0ABT2V2U3_9FIRM</name>
<feature type="transmembrane region" description="Helical" evidence="1">
    <location>
        <begin position="120"/>
        <end position="138"/>
    </location>
</feature>
<feature type="transmembrane region" description="Helical" evidence="1">
    <location>
        <begin position="87"/>
        <end position="108"/>
    </location>
</feature>
<dbReference type="RefSeq" id="WP_158360146.1">
    <property type="nucleotide sequence ID" value="NZ_JAOQJF010000043.1"/>
</dbReference>
<keyword evidence="3" id="KW-1185">Reference proteome</keyword>
<reference evidence="2 3" key="1">
    <citation type="journal article" date="2021" name="ISME Commun">
        <title>Automated analysis of genomic sequences facilitates high-throughput and comprehensive description of bacteria.</title>
        <authorList>
            <person name="Hitch T.C.A."/>
        </authorList>
    </citation>
    <scope>NUCLEOTIDE SEQUENCE [LARGE SCALE GENOMIC DNA]</scope>
    <source>
        <strain evidence="3">f_CCE</strain>
    </source>
</reference>
<dbReference type="Proteomes" id="UP001652395">
    <property type="component" value="Unassembled WGS sequence"/>
</dbReference>
<feature type="transmembrane region" description="Helical" evidence="1">
    <location>
        <begin position="41"/>
        <end position="66"/>
    </location>
</feature>
<feature type="transmembrane region" description="Helical" evidence="1">
    <location>
        <begin position="12"/>
        <end position="29"/>
    </location>
</feature>
<keyword evidence="1" id="KW-0812">Transmembrane</keyword>
<dbReference type="EMBL" id="JAOQJF010000043">
    <property type="protein sequence ID" value="MCU6801213.1"/>
    <property type="molecule type" value="Genomic_DNA"/>
</dbReference>